<dbReference type="Proteomes" id="UP001500326">
    <property type="component" value="Unassembled WGS sequence"/>
</dbReference>
<protein>
    <recommendedName>
        <fullName evidence="2">YdbS-like PH domain-containing protein</fullName>
    </recommendedName>
</protein>
<evidence type="ECO:0000313" key="4">
    <source>
        <dbReference type="Proteomes" id="UP001500326"/>
    </source>
</evidence>
<comment type="caution">
    <text evidence="3">The sequence shown here is derived from an EMBL/GenBank/DDBJ whole genome shotgun (WGS) entry which is preliminary data.</text>
</comment>
<accession>A0ABP5DUR5</accession>
<dbReference type="PANTHER" id="PTHR37938">
    <property type="entry name" value="BLL0215 PROTEIN"/>
    <property type="match status" value="1"/>
</dbReference>
<keyword evidence="1" id="KW-1133">Transmembrane helix</keyword>
<feature type="domain" description="YdbS-like PH" evidence="2">
    <location>
        <begin position="105"/>
        <end position="163"/>
    </location>
</feature>
<dbReference type="Pfam" id="PF03703">
    <property type="entry name" value="bPH_2"/>
    <property type="match status" value="1"/>
</dbReference>
<keyword evidence="1" id="KW-0472">Membrane</keyword>
<name>A0ABP5DUR5_9MICO</name>
<evidence type="ECO:0000259" key="2">
    <source>
        <dbReference type="Pfam" id="PF03703"/>
    </source>
</evidence>
<proteinExistence type="predicted"/>
<sequence length="205" mass="22712">MVFPRVAWEARVSGGALHNGGMTQPTSYGGRPFMPAPGAPAPELRVAQFRGHARRLTWSALVLIAVAGACGWFYDNLPAPFENWMMFAAAGVVVLLLVLLPFFAWWSHLYTITTRRVIERSGFLARRRRELVHVRGYTIQVRRGILQRMWGAGTLTLSNGVDQPMRLANIPSVGLVHEALVDQVEVNQILAHRDAQALPPAPPTE</sequence>
<feature type="transmembrane region" description="Helical" evidence="1">
    <location>
        <begin position="86"/>
        <end position="106"/>
    </location>
</feature>
<organism evidence="3 4">
    <name type="scientific">Microbacterium pumilum</name>
    <dbReference type="NCBI Taxonomy" id="344165"/>
    <lineage>
        <taxon>Bacteria</taxon>
        <taxon>Bacillati</taxon>
        <taxon>Actinomycetota</taxon>
        <taxon>Actinomycetes</taxon>
        <taxon>Micrococcales</taxon>
        <taxon>Microbacteriaceae</taxon>
        <taxon>Microbacterium</taxon>
    </lineage>
</organism>
<evidence type="ECO:0000313" key="3">
    <source>
        <dbReference type="EMBL" id="GAA1984761.1"/>
    </source>
</evidence>
<keyword evidence="1" id="KW-0812">Transmembrane</keyword>
<dbReference type="EMBL" id="BAAAOH010000001">
    <property type="protein sequence ID" value="GAA1984761.1"/>
    <property type="molecule type" value="Genomic_DNA"/>
</dbReference>
<gene>
    <name evidence="3" type="ORF">GCM10009777_18390</name>
</gene>
<dbReference type="PANTHER" id="PTHR37938:SF1">
    <property type="entry name" value="BLL0215 PROTEIN"/>
    <property type="match status" value="1"/>
</dbReference>
<keyword evidence="4" id="KW-1185">Reference proteome</keyword>
<feature type="transmembrane region" description="Helical" evidence="1">
    <location>
        <begin position="56"/>
        <end position="74"/>
    </location>
</feature>
<evidence type="ECO:0000256" key="1">
    <source>
        <dbReference type="SAM" id="Phobius"/>
    </source>
</evidence>
<reference evidence="4" key="1">
    <citation type="journal article" date="2019" name="Int. J. Syst. Evol. Microbiol.">
        <title>The Global Catalogue of Microorganisms (GCM) 10K type strain sequencing project: providing services to taxonomists for standard genome sequencing and annotation.</title>
        <authorList>
            <consortium name="The Broad Institute Genomics Platform"/>
            <consortium name="The Broad Institute Genome Sequencing Center for Infectious Disease"/>
            <person name="Wu L."/>
            <person name="Ma J."/>
        </authorList>
    </citation>
    <scope>NUCLEOTIDE SEQUENCE [LARGE SCALE GENOMIC DNA]</scope>
    <source>
        <strain evidence="4">JCM 14902</strain>
    </source>
</reference>
<dbReference type="InterPro" id="IPR005182">
    <property type="entry name" value="YdbS-like_PH"/>
</dbReference>